<dbReference type="RefSeq" id="WP_020195247.1">
    <property type="nucleotide sequence ID" value="NZ_BAOH01000018.1"/>
</dbReference>
<dbReference type="Proteomes" id="UP000031586">
    <property type="component" value="Unassembled WGS sequence"/>
</dbReference>
<protein>
    <submittedName>
        <fullName evidence="1">Uncharacterized protein</fullName>
    </submittedName>
</protein>
<evidence type="ECO:0000313" key="1">
    <source>
        <dbReference type="EMBL" id="KIF50945.1"/>
    </source>
</evidence>
<evidence type="ECO:0000313" key="2">
    <source>
        <dbReference type="Proteomes" id="UP000031586"/>
    </source>
</evidence>
<organism evidence="1 2">
    <name type="scientific">Vibrio owensii CAIM 1854 = LMG 25443</name>
    <dbReference type="NCBI Taxonomy" id="1229493"/>
    <lineage>
        <taxon>Bacteria</taxon>
        <taxon>Pseudomonadati</taxon>
        <taxon>Pseudomonadota</taxon>
        <taxon>Gammaproteobacteria</taxon>
        <taxon>Vibrionales</taxon>
        <taxon>Vibrionaceae</taxon>
        <taxon>Vibrio</taxon>
    </lineage>
</organism>
<comment type="caution">
    <text evidence="1">The sequence shown here is derived from an EMBL/GenBank/DDBJ whole genome shotgun (WGS) entry which is preliminary data.</text>
</comment>
<dbReference type="EMBL" id="JPRD01000044">
    <property type="protein sequence ID" value="KIF50945.1"/>
    <property type="molecule type" value="Genomic_DNA"/>
</dbReference>
<accession>A0A0C1Z1E6</accession>
<dbReference type="PATRIC" id="fig|1229493.5.peg.3767"/>
<sequence length="79" mass="8936">MLSSNERAKKVVLQYCKQTGFLIPQSNAAQTLEALISEALDQHVYEAFHSKTKPRKKSALEEFKTKFADYLGDDGLNDE</sequence>
<proteinExistence type="predicted"/>
<reference evidence="1 2" key="1">
    <citation type="submission" date="2014-07" db="EMBL/GenBank/DDBJ databases">
        <title>Unique and conserved regions in Vibrio harveyi and related species in comparison with the shrimp pathogen Vibrio harveyi CAIM 1792.</title>
        <authorList>
            <person name="Espinoza-Valles I."/>
            <person name="Vora G."/>
            <person name="Leekitcharoenphon P."/>
            <person name="Ussery D."/>
            <person name="Hoj L."/>
            <person name="Gomez-Gil B."/>
        </authorList>
    </citation>
    <scope>NUCLEOTIDE SEQUENCE [LARGE SCALE GENOMIC DNA]</scope>
    <source>
        <strain evidence="2">CAIM 1854 / LMG 25443</strain>
    </source>
</reference>
<dbReference type="AlphaFoldDB" id="A0A0C1Z1E6"/>
<name>A0A0C1Z1E6_9VIBR</name>
<gene>
    <name evidence="1" type="ORF">H735_21820</name>
</gene>